<keyword evidence="1" id="KW-0472">Membrane</keyword>
<evidence type="ECO:0000313" key="2">
    <source>
        <dbReference type="EMBL" id="GAA4491496.1"/>
    </source>
</evidence>
<feature type="transmembrane region" description="Helical" evidence="1">
    <location>
        <begin position="49"/>
        <end position="72"/>
    </location>
</feature>
<dbReference type="InterPro" id="IPR024414">
    <property type="entry name" value="Uncharacterised_PrgI"/>
</dbReference>
<gene>
    <name evidence="2" type="ORF">GCM10023191_025590</name>
</gene>
<organism evidence="2 3">
    <name type="scientific">Actinoallomurus oryzae</name>
    <dbReference type="NCBI Taxonomy" id="502180"/>
    <lineage>
        <taxon>Bacteria</taxon>
        <taxon>Bacillati</taxon>
        <taxon>Actinomycetota</taxon>
        <taxon>Actinomycetes</taxon>
        <taxon>Streptosporangiales</taxon>
        <taxon>Thermomonosporaceae</taxon>
        <taxon>Actinoallomurus</taxon>
    </lineage>
</organism>
<protein>
    <recommendedName>
        <fullName evidence="4">PrgI family protein</fullName>
    </recommendedName>
</protein>
<accession>A0ABP8PS74</accession>
<dbReference type="Pfam" id="PF12666">
    <property type="entry name" value="PrgI"/>
    <property type="match status" value="1"/>
</dbReference>
<reference evidence="3" key="1">
    <citation type="journal article" date="2019" name="Int. J. Syst. Evol. Microbiol.">
        <title>The Global Catalogue of Microorganisms (GCM) 10K type strain sequencing project: providing services to taxonomists for standard genome sequencing and annotation.</title>
        <authorList>
            <consortium name="The Broad Institute Genomics Platform"/>
            <consortium name="The Broad Institute Genome Sequencing Center for Infectious Disease"/>
            <person name="Wu L."/>
            <person name="Ma J."/>
        </authorList>
    </citation>
    <scope>NUCLEOTIDE SEQUENCE [LARGE SCALE GENOMIC DNA]</scope>
    <source>
        <strain evidence="3">JCM 17933</strain>
    </source>
</reference>
<keyword evidence="3" id="KW-1185">Reference proteome</keyword>
<evidence type="ECO:0000256" key="1">
    <source>
        <dbReference type="SAM" id="Phobius"/>
    </source>
</evidence>
<dbReference type="EMBL" id="BAABHF010000016">
    <property type="protein sequence ID" value="GAA4491496.1"/>
    <property type="molecule type" value="Genomic_DNA"/>
</dbReference>
<evidence type="ECO:0000313" key="3">
    <source>
        <dbReference type="Proteomes" id="UP001500503"/>
    </source>
</evidence>
<sequence>MTREPYATRIPADIDREDRVLAGLTARQVAILSGTAAVLWAAFMATRHLVPPLVFIACCVPVASAAVAFALVRRDGLSLDRLAIAAVKQHLTPRRRIPDDVPATPDYLATVAPPPPAPLALPATGIRADGLIELGDHGCATMIACGTVSFALATFGEQEAMVAGFARCLHGLSSPIQILVRAERMNLAPLAERVFDAAPTLPDPQLEAAAQEHAEFLADLATRSELLWHQVLLIARDPETTSEADSGPALRQAENIAAALTAIGIDARVLNGPAVASILATACDPNNPTPCSVTDIDEVITGR</sequence>
<comment type="caution">
    <text evidence="2">The sequence shown here is derived from an EMBL/GenBank/DDBJ whole genome shotgun (WGS) entry which is preliminary data.</text>
</comment>
<keyword evidence="1" id="KW-1133">Transmembrane helix</keyword>
<dbReference type="RefSeq" id="WP_345462080.1">
    <property type="nucleotide sequence ID" value="NZ_BAABHF010000016.1"/>
</dbReference>
<evidence type="ECO:0008006" key="4">
    <source>
        <dbReference type="Google" id="ProtNLM"/>
    </source>
</evidence>
<feature type="transmembrane region" description="Helical" evidence="1">
    <location>
        <begin position="20"/>
        <end position="43"/>
    </location>
</feature>
<name>A0ABP8PS74_9ACTN</name>
<proteinExistence type="predicted"/>
<keyword evidence="1" id="KW-0812">Transmembrane</keyword>
<dbReference type="Proteomes" id="UP001500503">
    <property type="component" value="Unassembled WGS sequence"/>
</dbReference>